<protein>
    <submittedName>
        <fullName evidence="2">Uncharacterized protein</fullName>
    </submittedName>
</protein>
<sequence>MIRLSDTMVKKVITFIFSSVMITGGCAAMIHLDVFLSMNEGQHEYALPSQGDASIDKGHYQISRTVKHIMAAVVHLQRGEREYAVPNVIQAAKALQDSRMALQAFQRDSHSDAVRDHVSEVGLAWQQLLDKGLEPMLQTAHAGLPETTTQHYQYHFTPLRQRFEHTLSRYQDALNQEKTQSTRLPYADSVWSLMLATLLAALLVLTLRHPALGDVSRRLWQGFRRYLRR</sequence>
<dbReference type="HOGENOM" id="CLU_1208210_0_0_6"/>
<reference evidence="2" key="1">
    <citation type="submission" date="2009-06" db="EMBL/GenBank/DDBJ databases">
        <title>Complete sequence of Dickeya dadantii Ech703.</title>
        <authorList>
            <consortium name="US DOE Joint Genome Institute"/>
            <person name="Lucas S."/>
            <person name="Copeland A."/>
            <person name="Lapidus A."/>
            <person name="Glavina del Rio T."/>
            <person name="Dalin E."/>
            <person name="Tice H."/>
            <person name="Bruce D."/>
            <person name="Goodwin L."/>
            <person name="Pitluck S."/>
            <person name="Chertkov O."/>
            <person name="Brettin T."/>
            <person name="Detter J.C."/>
            <person name="Han C."/>
            <person name="Larimer F."/>
            <person name="Land M."/>
            <person name="Hauser L."/>
            <person name="Kyrpides N."/>
            <person name="Mikhailova N."/>
            <person name="Balakrishnan V."/>
            <person name="Glasner J."/>
            <person name="Perna N.T."/>
        </authorList>
    </citation>
    <scope>NUCLEOTIDE SEQUENCE [LARGE SCALE GENOMIC DNA]</scope>
    <source>
        <strain evidence="2">Ech703</strain>
    </source>
</reference>
<dbReference type="Proteomes" id="UP000002734">
    <property type="component" value="Chromosome"/>
</dbReference>
<dbReference type="STRING" id="579405.Dd703_2309"/>
<keyword evidence="1" id="KW-1133">Transmembrane helix</keyword>
<dbReference type="KEGG" id="dda:Dd703_2309"/>
<dbReference type="EMBL" id="CP001654">
    <property type="protein sequence ID" value="ACS86093.1"/>
    <property type="molecule type" value="Genomic_DNA"/>
</dbReference>
<feature type="transmembrane region" description="Helical" evidence="1">
    <location>
        <begin position="190"/>
        <end position="208"/>
    </location>
</feature>
<organism evidence="2 3">
    <name type="scientific">Musicola paradisiaca (strain Ech703)</name>
    <name type="common">Dickeya paradisiaca</name>
    <name type="synonym">Dickeya dadantii</name>
    <dbReference type="NCBI Taxonomy" id="579405"/>
    <lineage>
        <taxon>Bacteria</taxon>
        <taxon>Pseudomonadati</taxon>
        <taxon>Pseudomonadota</taxon>
        <taxon>Gammaproteobacteria</taxon>
        <taxon>Enterobacterales</taxon>
        <taxon>Pectobacteriaceae</taxon>
        <taxon>Musicola</taxon>
    </lineage>
</organism>
<gene>
    <name evidence="2" type="ordered locus">Dd703_2309</name>
</gene>
<proteinExistence type="predicted"/>
<dbReference type="AlphaFoldDB" id="C6C8C7"/>
<dbReference type="RefSeq" id="WP_015854000.1">
    <property type="nucleotide sequence ID" value="NC_012880.1"/>
</dbReference>
<keyword evidence="1" id="KW-0812">Transmembrane</keyword>
<evidence type="ECO:0000313" key="2">
    <source>
        <dbReference type="EMBL" id="ACS86093.1"/>
    </source>
</evidence>
<dbReference type="PROSITE" id="PS51257">
    <property type="entry name" value="PROKAR_LIPOPROTEIN"/>
    <property type="match status" value="1"/>
</dbReference>
<evidence type="ECO:0000256" key="1">
    <source>
        <dbReference type="SAM" id="Phobius"/>
    </source>
</evidence>
<name>C6C8C7_MUSP7</name>
<evidence type="ECO:0000313" key="3">
    <source>
        <dbReference type="Proteomes" id="UP000002734"/>
    </source>
</evidence>
<keyword evidence="3" id="KW-1185">Reference proteome</keyword>
<accession>C6C8C7</accession>
<feature type="transmembrane region" description="Helical" evidence="1">
    <location>
        <begin position="12"/>
        <end position="32"/>
    </location>
</feature>
<keyword evidence="1" id="KW-0472">Membrane</keyword>
<dbReference type="eggNOG" id="COG0840">
    <property type="taxonomic scope" value="Bacteria"/>
</dbReference>